<dbReference type="InterPro" id="IPR037026">
    <property type="entry name" value="Vgr_OB-fold_dom_sf"/>
</dbReference>
<evidence type="ECO:0000259" key="1">
    <source>
        <dbReference type="Pfam" id="PF04717"/>
    </source>
</evidence>
<sequence>MERLWNALRAQAGALDQALAQPRFGVVTSVDPNTYTARVLLQPEGVLSGWLPVLALWVGNGWGLSALPSPGDQVLVVAQEGDSEHGIVLGAAYNLNQPPPAAPAGEFWLVHQSGSFIKLLSDGSIAANATQFTVTGNLNVTGSITASGEVADGHGTLASLRGAYDAHTHTVEGTTTSPPSPQN</sequence>
<organism evidence="2">
    <name type="scientific">Acidicaldus sp</name>
    <dbReference type="NCBI Taxonomy" id="1872105"/>
    <lineage>
        <taxon>Bacteria</taxon>
        <taxon>Pseudomonadati</taxon>
        <taxon>Pseudomonadota</taxon>
        <taxon>Alphaproteobacteria</taxon>
        <taxon>Acetobacterales</taxon>
        <taxon>Acetobacteraceae</taxon>
        <taxon>Acidicaldus</taxon>
    </lineage>
</organism>
<evidence type="ECO:0000313" key="2">
    <source>
        <dbReference type="EMBL" id="HGC43200.1"/>
    </source>
</evidence>
<accession>A0A8J4HCB2</accession>
<dbReference type="AlphaFoldDB" id="A0A8J4HCB2"/>
<gene>
    <name evidence="2" type="ORF">ENY07_08285</name>
</gene>
<protein>
    <submittedName>
        <fullName evidence="2">Phage baseplate assembly protein V</fullName>
    </submittedName>
</protein>
<feature type="domain" description="Gp5/Type VI secretion system Vgr protein OB-fold" evidence="1">
    <location>
        <begin position="25"/>
        <end position="93"/>
    </location>
</feature>
<name>A0A8J4HCB2_9PROT</name>
<dbReference type="SUPFAM" id="SSF69255">
    <property type="entry name" value="gp5 N-terminal domain-like"/>
    <property type="match status" value="1"/>
</dbReference>
<dbReference type="InterPro" id="IPR013046">
    <property type="entry name" value="GpV/Gp45"/>
</dbReference>
<dbReference type="NCBIfam" id="TIGR01644">
    <property type="entry name" value="phage_P2_V"/>
    <property type="match status" value="1"/>
</dbReference>
<proteinExistence type="predicted"/>
<dbReference type="Pfam" id="PF04717">
    <property type="entry name" value="Phage_base_V"/>
    <property type="match status" value="1"/>
</dbReference>
<dbReference type="InterPro" id="IPR006531">
    <property type="entry name" value="Gp5/Vgr_OB"/>
</dbReference>
<reference evidence="2" key="1">
    <citation type="journal article" date="2020" name="mSystems">
        <title>Genome- and Community-Level Interaction Insights into Carbon Utilization and Element Cycling Functions of Hydrothermarchaeota in Hydrothermal Sediment.</title>
        <authorList>
            <person name="Zhou Z."/>
            <person name="Liu Y."/>
            <person name="Xu W."/>
            <person name="Pan J."/>
            <person name="Luo Z.H."/>
            <person name="Li M."/>
        </authorList>
    </citation>
    <scope>NUCLEOTIDE SEQUENCE</scope>
    <source>
        <strain evidence="2">SpSt-997</strain>
    </source>
</reference>
<dbReference type="Gene3D" id="2.40.50.230">
    <property type="entry name" value="Gp5 N-terminal domain"/>
    <property type="match status" value="1"/>
</dbReference>
<dbReference type="EMBL" id="DTQM01000164">
    <property type="protein sequence ID" value="HGC43200.1"/>
    <property type="molecule type" value="Genomic_DNA"/>
</dbReference>
<comment type="caution">
    <text evidence="2">The sequence shown here is derived from an EMBL/GenBank/DDBJ whole genome shotgun (WGS) entry which is preliminary data.</text>
</comment>